<proteinExistence type="predicted"/>
<reference evidence="2" key="1">
    <citation type="submission" date="2023-08" db="EMBL/GenBank/DDBJ databases">
        <title>A collection of bacterial strains from the Burkholderia cepacia Research Laboratory and Repository.</title>
        <authorList>
            <person name="Lipuma J."/>
            <person name="Spilker T."/>
        </authorList>
    </citation>
    <scope>NUCLEOTIDE SEQUENCE</scope>
    <source>
        <strain evidence="2">AU0862</strain>
    </source>
</reference>
<dbReference type="AlphaFoldDB" id="A0AAW4TNZ7"/>
<dbReference type="RefSeq" id="WP_226135133.1">
    <property type="nucleotide sequence ID" value="NZ_JAIZTC010000008.1"/>
</dbReference>
<feature type="region of interest" description="Disordered" evidence="1">
    <location>
        <begin position="1"/>
        <end position="36"/>
    </location>
</feature>
<comment type="caution">
    <text evidence="2">The sequence shown here is derived from an EMBL/GenBank/DDBJ whole genome shotgun (WGS) entry which is preliminary data.</text>
</comment>
<organism evidence="2 3">
    <name type="scientific">Burkholderia cenocepacia</name>
    <dbReference type="NCBI Taxonomy" id="95486"/>
    <lineage>
        <taxon>Bacteria</taxon>
        <taxon>Pseudomonadati</taxon>
        <taxon>Pseudomonadota</taxon>
        <taxon>Betaproteobacteria</taxon>
        <taxon>Burkholderiales</taxon>
        <taxon>Burkholderiaceae</taxon>
        <taxon>Burkholderia</taxon>
        <taxon>Burkholderia cepacia complex</taxon>
    </lineage>
</organism>
<evidence type="ECO:0000256" key="1">
    <source>
        <dbReference type="SAM" id="MobiDB-lite"/>
    </source>
</evidence>
<dbReference type="EMBL" id="JAIZTC010000008">
    <property type="protein sequence ID" value="MCA8382505.1"/>
    <property type="molecule type" value="Genomic_DNA"/>
</dbReference>
<accession>A0AAW4TNZ7</accession>
<sequence>MADLKETPKSAGGAQVFNLADFRKNPKATRKPSAEETLRNHTRVFDLLAQHILACARLIATLDEPGGQHG</sequence>
<gene>
    <name evidence="2" type="ORF">LGN22_26730</name>
</gene>
<evidence type="ECO:0000313" key="2">
    <source>
        <dbReference type="EMBL" id="MCA8382505.1"/>
    </source>
</evidence>
<evidence type="ECO:0000313" key="3">
    <source>
        <dbReference type="Proteomes" id="UP001199070"/>
    </source>
</evidence>
<dbReference type="Proteomes" id="UP001199070">
    <property type="component" value="Unassembled WGS sequence"/>
</dbReference>
<name>A0AAW4TNZ7_9BURK</name>
<protein>
    <submittedName>
        <fullName evidence="2">Uncharacterized protein</fullName>
    </submittedName>
</protein>